<proteinExistence type="predicted"/>
<comment type="caution">
    <text evidence="2">The sequence shown here is derived from an EMBL/GenBank/DDBJ whole genome shotgun (WGS) entry which is preliminary data.</text>
</comment>
<gene>
    <name evidence="2" type="ORF">LL965_21785</name>
</gene>
<evidence type="ECO:0000313" key="3">
    <source>
        <dbReference type="Proteomes" id="UP001199206"/>
    </source>
</evidence>
<name>A0ABS8HK50_9XANT</name>
<reference evidence="2 3" key="1">
    <citation type="submission" date="2021-10" db="EMBL/GenBank/DDBJ databases">
        <title>Genome sequencing of Xanthomonas strains from NCPPB.</title>
        <authorList>
            <person name="Hussein R."/>
            <person name="Harrison J."/>
            <person name="Studholme D.J."/>
            <person name="Vicente J."/>
            <person name="Grant M."/>
        </authorList>
    </citation>
    <scope>NUCLEOTIDE SEQUENCE [LARGE SCALE GENOMIC DNA]</scope>
    <source>
        <strain evidence="2 3">NCPPB 101</strain>
    </source>
</reference>
<accession>A0ABS8HK50</accession>
<keyword evidence="3" id="KW-1185">Reference proteome</keyword>
<dbReference type="Proteomes" id="UP001199206">
    <property type="component" value="Unassembled WGS sequence"/>
</dbReference>
<dbReference type="RefSeq" id="WP_160170351.1">
    <property type="nucleotide sequence ID" value="NZ_CAWLZN010000001.1"/>
</dbReference>
<evidence type="ECO:0000256" key="1">
    <source>
        <dbReference type="SAM" id="MobiDB-lite"/>
    </source>
</evidence>
<organism evidence="2 3">
    <name type="scientific">Xanthomonas cassavae CFBP 4642</name>
    <dbReference type="NCBI Taxonomy" id="1219375"/>
    <lineage>
        <taxon>Bacteria</taxon>
        <taxon>Pseudomonadati</taxon>
        <taxon>Pseudomonadota</taxon>
        <taxon>Gammaproteobacteria</taxon>
        <taxon>Lysobacterales</taxon>
        <taxon>Lysobacteraceae</taxon>
        <taxon>Xanthomonas</taxon>
    </lineage>
</organism>
<evidence type="ECO:0000313" key="2">
    <source>
        <dbReference type="EMBL" id="MCC4622548.1"/>
    </source>
</evidence>
<dbReference type="EMBL" id="JAJGQJ010000110">
    <property type="protein sequence ID" value="MCC4622548.1"/>
    <property type="molecule type" value="Genomic_DNA"/>
</dbReference>
<feature type="region of interest" description="Disordered" evidence="1">
    <location>
        <begin position="27"/>
        <end position="56"/>
    </location>
</feature>
<protein>
    <submittedName>
        <fullName evidence="2">Uncharacterized protein</fullName>
    </submittedName>
</protein>
<sequence length="56" mass="6118">MATKKNDDPQQIGALLGKLVPRDVLRTANAVSKNPKRKGLTAQDEGSGEQWNREVS</sequence>